<dbReference type="SUPFAM" id="SSF46689">
    <property type="entry name" value="Homeodomain-like"/>
    <property type="match status" value="1"/>
</dbReference>
<dbReference type="Gene3D" id="1.10.10.60">
    <property type="entry name" value="Homeodomain-like"/>
    <property type="match status" value="1"/>
</dbReference>
<dbReference type="GO" id="GO:0019185">
    <property type="term" value="C:snRNA-activating protein complex"/>
    <property type="evidence" value="ECO:0007669"/>
    <property type="project" value="TreeGrafter"/>
</dbReference>
<accession>A0A915JIC9</accession>
<dbReference type="Pfam" id="PF13921">
    <property type="entry name" value="Myb_DNA-bind_6"/>
    <property type="match status" value="1"/>
</dbReference>
<dbReference type="GO" id="GO:0042795">
    <property type="term" value="P:snRNA transcription by RNA polymerase II"/>
    <property type="evidence" value="ECO:0007669"/>
    <property type="project" value="TreeGrafter"/>
</dbReference>
<dbReference type="InterPro" id="IPR051575">
    <property type="entry name" value="Myb-like_DNA-bd"/>
</dbReference>
<dbReference type="GO" id="GO:0042796">
    <property type="term" value="P:snRNA transcription by RNA polymerase III"/>
    <property type="evidence" value="ECO:0007669"/>
    <property type="project" value="TreeGrafter"/>
</dbReference>
<evidence type="ECO:0000256" key="4">
    <source>
        <dbReference type="ARBA" id="ARBA00023163"/>
    </source>
</evidence>
<reference evidence="8" key="1">
    <citation type="submission" date="2022-11" db="UniProtKB">
        <authorList>
            <consortium name="WormBaseParasite"/>
        </authorList>
    </citation>
    <scope>IDENTIFICATION</scope>
</reference>
<name>A0A915JIC9_ROMCU</name>
<dbReference type="GO" id="GO:0005634">
    <property type="term" value="C:nucleus"/>
    <property type="evidence" value="ECO:0007669"/>
    <property type="project" value="UniProtKB-SubCell"/>
</dbReference>
<dbReference type="GO" id="GO:0000978">
    <property type="term" value="F:RNA polymerase II cis-regulatory region sequence-specific DNA binding"/>
    <property type="evidence" value="ECO:0007669"/>
    <property type="project" value="TreeGrafter"/>
</dbReference>
<dbReference type="InterPro" id="IPR009057">
    <property type="entry name" value="Homeodomain-like_sf"/>
</dbReference>
<dbReference type="PANTHER" id="PTHR46621:SF1">
    <property type="entry name" value="SNRNA-ACTIVATING PROTEIN COMPLEX SUBUNIT 4"/>
    <property type="match status" value="1"/>
</dbReference>
<keyword evidence="3" id="KW-0238">DNA-binding</keyword>
<dbReference type="InterPro" id="IPR001005">
    <property type="entry name" value="SANT/Myb"/>
</dbReference>
<dbReference type="PROSITE" id="PS50090">
    <property type="entry name" value="MYB_LIKE"/>
    <property type="match status" value="1"/>
</dbReference>
<dbReference type="AlphaFoldDB" id="A0A915JIC9"/>
<evidence type="ECO:0000256" key="5">
    <source>
        <dbReference type="ARBA" id="ARBA00023242"/>
    </source>
</evidence>
<sequence>MNSVRTAPECRLFWKNDLLPSLIGSSSEDWTQDELLNLKSIAEDMNCVNWIKIAEALGTGRTAFQCFEQYQISLNDNLIKSSWTVDEEEKLKEVVDQVRVGNYIP</sequence>
<comment type="subcellular location">
    <subcellularLocation>
        <location evidence="1">Nucleus</location>
    </subcellularLocation>
</comment>
<keyword evidence="2" id="KW-0805">Transcription regulation</keyword>
<evidence type="ECO:0000256" key="1">
    <source>
        <dbReference type="ARBA" id="ARBA00004123"/>
    </source>
</evidence>
<keyword evidence="5" id="KW-0539">Nucleus</keyword>
<keyword evidence="7" id="KW-1185">Reference proteome</keyword>
<evidence type="ECO:0000313" key="8">
    <source>
        <dbReference type="WBParaSite" id="nRc.2.0.1.t25842-RA"/>
    </source>
</evidence>
<evidence type="ECO:0000313" key="7">
    <source>
        <dbReference type="Proteomes" id="UP000887565"/>
    </source>
</evidence>
<dbReference type="PANTHER" id="PTHR46621">
    <property type="entry name" value="SNRNA-ACTIVATING PROTEIN COMPLEX SUBUNIT 4"/>
    <property type="match status" value="1"/>
</dbReference>
<protein>
    <submittedName>
        <fullName evidence="8">Myb-like domain-containing protein</fullName>
    </submittedName>
</protein>
<keyword evidence="4" id="KW-0804">Transcription</keyword>
<proteinExistence type="predicted"/>
<evidence type="ECO:0000259" key="6">
    <source>
        <dbReference type="PROSITE" id="PS50090"/>
    </source>
</evidence>
<dbReference type="Proteomes" id="UP000887565">
    <property type="component" value="Unplaced"/>
</dbReference>
<organism evidence="7 8">
    <name type="scientific">Romanomermis culicivorax</name>
    <name type="common">Nematode worm</name>
    <dbReference type="NCBI Taxonomy" id="13658"/>
    <lineage>
        <taxon>Eukaryota</taxon>
        <taxon>Metazoa</taxon>
        <taxon>Ecdysozoa</taxon>
        <taxon>Nematoda</taxon>
        <taxon>Enoplea</taxon>
        <taxon>Dorylaimia</taxon>
        <taxon>Mermithida</taxon>
        <taxon>Mermithoidea</taxon>
        <taxon>Mermithidae</taxon>
        <taxon>Romanomermis</taxon>
    </lineage>
</organism>
<dbReference type="GO" id="GO:0001006">
    <property type="term" value="F:RNA polymerase III type 3 promoter sequence-specific DNA binding"/>
    <property type="evidence" value="ECO:0007669"/>
    <property type="project" value="TreeGrafter"/>
</dbReference>
<evidence type="ECO:0000256" key="2">
    <source>
        <dbReference type="ARBA" id="ARBA00023015"/>
    </source>
</evidence>
<evidence type="ECO:0000256" key="3">
    <source>
        <dbReference type="ARBA" id="ARBA00023125"/>
    </source>
</evidence>
<dbReference type="WBParaSite" id="nRc.2.0.1.t25842-RA">
    <property type="protein sequence ID" value="nRc.2.0.1.t25842-RA"/>
    <property type="gene ID" value="nRc.2.0.1.g25842"/>
</dbReference>
<feature type="domain" description="Myb-like" evidence="6">
    <location>
        <begin position="30"/>
        <end position="74"/>
    </location>
</feature>